<evidence type="ECO:0000259" key="2">
    <source>
        <dbReference type="SMART" id="SM00382"/>
    </source>
</evidence>
<dbReference type="InterPro" id="IPR010285">
    <property type="entry name" value="DNA_helicase_pif1-like_DEAD"/>
</dbReference>
<dbReference type="GO" id="GO:0005524">
    <property type="term" value="F:ATP binding"/>
    <property type="evidence" value="ECO:0007669"/>
    <property type="project" value="UniProtKB-KW"/>
</dbReference>
<comment type="catalytic activity">
    <reaction evidence="1">
        <text>ATP + H2O = ADP + phosphate + H(+)</text>
        <dbReference type="Rhea" id="RHEA:13065"/>
        <dbReference type="ChEBI" id="CHEBI:15377"/>
        <dbReference type="ChEBI" id="CHEBI:15378"/>
        <dbReference type="ChEBI" id="CHEBI:30616"/>
        <dbReference type="ChEBI" id="CHEBI:43474"/>
        <dbReference type="ChEBI" id="CHEBI:456216"/>
        <dbReference type="EC" id="5.6.2.3"/>
    </reaction>
</comment>
<dbReference type="Proteomes" id="UP000541444">
    <property type="component" value="Unassembled WGS sequence"/>
</dbReference>
<dbReference type="GO" id="GO:0000723">
    <property type="term" value="P:telomere maintenance"/>
    <property type="evidence" value="ECO:0007669"/>
    <property type="project" value="InterPro"/>
</dbReference>
<evidence type="ECO:0000256" key="1">
    <source>
        <dbReference type="RuleBase" id="RU363044"/>
    </source>
</evidence>
<dbReference type="InterPro" id="IPR027417">
    <property type="entry name" value="P-loop_NTPase"/>
</dbReference>
<evidence type="ECO:0000313" key="3">
    <source>
        <dbReference type="EMBL" id="KAF6170032.1"/>
    </source>
</evidence>
<keyword evidence="1" id="KW-0347">Helicase</keyword>
<keyword evidence="1" id="KW-0378">Hydrolase</keyword>
<dbReference type="GO" id="GO:0016787">
    <property type="term" value="F:hydrolase activity"/>
    <property type="evidence" value="ECO:0007669"/>
    <property type="project" value="UniProtKB-KW"/>
</dbReference>
<dbReference type="GO" id="GO:0006310">
    <property type="term" value="P:DNA recombination"/>
    <property type="evidence" value="ECO:0007669"/>
    <property type="project" value="UniProtKB-KW"/>
</dbReference>
<dbReference type="SUPFAM" id="SSF52540">
    <property type="entry name" value="P-loop containing nucleoside triphosphate hydrolases"/>
    <property type="match status" value="2"/>
</dbReference>
<keyword evidence="1" id="KW-0233">DNA recombination</keyword>
<keyword evidence="1" id="KW-0067">ATP-binding</keyword>
<organism evidence="3 4">
    <name type="scientific">Kingdonia uniflora</name>
    <dbReference type="NCBI Taxonomy" id="39325"/>
    <lineage>
        <taxon>Eukaryota</taxon>
        <taxon>Viridiplantae</taxon>
        <taxon>Streptophyta</taxon>
        <taxon>Embryophyta</taxon>
        <taxon>Tracheophyta</taxon>
        <taxon>Spermatophyta</taxon>
        <taxon>Magnoliopsida</taxon>
        <taxon>Ranunculales</taxon>
        <taxon>Circaeasteraceae</taxon>
        <taxon>Kingdonia</taxon>
    </lineage>
</organism>
<dbReference type="SMART" id="SM00382">
    <property type="entry name" value="AAA"/>
    <property type="match status" value="1"/>
</dbReference>
<dbReference type="EC" id="5.6.2.3" evidence="1"/>
<dbReference type="GO" id="GO:0043139">
    <property type="term" value="F:5'-3' DNA helicase activity"/>
    <property type="evidence" value="ECO:0007669"/>
    <property type="project" value="UniProtKB-EC"/>
</dbReference>
<dbReference type="Pfam" id="PF05970">
    <property type="entry name" value="PIF1"/>
    <property type="match status" value="1"/>
</dbReference>
<reference evidence="3 4" key="1">
    <citation type="journal article" date="2020" name="IScience">
        <title>Genome Sequencing of the Endangered Kingdonia uniflora (Circaeasteraceae, Ranunculales) Reveals Potential Mechanisms of Evolutionary Specialization.</title>
        <authorList>
            <person name="Sun Y."/>
            <person name="Deng T."/>
            <person name="Zhang A."/>
            <person name="Moore M.J."/>
            <person name="Landis J.B."/>
            <person name="Lin N."/>
            <person name="Zhang H."/>
            <person name="Zhang X."/>
            <person name="Huang J."/>
            <person name="Zhang X."/>
            <person name="Sun H."/>
            <person name="Wang H."/>
        </authorList>
    </citation>
    <scope>NUCLEOTIDE SEQUENCE [LARGE SCALE GENOMIC DNA]</scope>
    <source>
        <strain evidence="3">TB1705</strain>
        <tissue evidence="3">Leaf</tissue>
    </source>
</reference>
<keyword evidence="1" id="KW-0227">DNA damage</keyword>
<keyword evidence="1" id="KW-0547">Nucleotide-binding</keyword>
<proteinExistence type="inferred from homology"/>
<evidence type="ECO:0000313" key="4">
    <source>
        <dbReference type="Proteomes" id="UP000541444"/>
    </source>
</evidence>
<dbReference type="GO" id="GO:0006281">
    <property type="term" value="P:DNA repair"/>
    <property type="evidence" value="ECO:0007669"/>
    <property type="project" value="UniProtKB-KW"/>
</dbReference>
<keyword evidence="1" id="KW-0234">DNA repair</keyword>
<gene>
    <name evidence="3" type="ORF">GIB67_042837</name>
</gene>
<dbReference type="InterPro" id="IPR003593">
    <property type="entry name" value="AAA+_ATPase"/>
</dbReference>
<dbReference type="Gene3D" id="3.40.50.300">
    <property type="entry name" value="P-loop containing nucleotide triphosphate hydrolases"/>
    <property type="match status" value="1"/>
</dbReference>
<accession>A0A7J7NSS6</accession>
<feature type="domain" description="AAA+ ATPase" evidence="2">
    <location>
        <begin position="36"/>
        <end position="182"/>
    </location>
</feature>
<dbReference type="AlphaFoldDB" id="A0A7J7NSS6"/>
<dbReference type="InterPro" id="IPR051055">
    <property type="entry name" value="PIF1_helicase"/>
</dbReference>
<dbReference type="OrthoDB" id="1864756at2759"/>
<name>A0A7J7NSS6_9MAGN</name>
<sequence>MVDEVPENVLAVPLENMSDDQRMAHDVILKTLKDEKSIRMIICGRTGTGKSTLINAIVRSTVAHFRTSKSVRIMAPTGVPAFNIGGYTIHHELGISVERRSSYKQMTCEHCRRMHEEFKDTQLIIIDEYIMLGRSMIANVDLRCRDIFAVNELFGGVSVVLMGDIRQLPPIFDSPLYSKNGNYMQIAANDRNRDRLIQFGKPVRSIPSRNNCETTFNASTDDANDLEKHIYLSVGARVMLRSNLVIQNGLVSGAMGIVIDIVYLLSSNPPNDQPLAVMVDFDNYRGPSFCEGSNVIPIPPQTVNWKTSSGTSCQRTQIPLLLCWAITFRKTPKNWKVRRTKFKIIGRRSFAVNGSSTKSVLRIP</sequence>
<comment type="caution">
    <text evidence="3">The sequence shown here is derived from an EMBL/GenBank/DDBJ whole genome shotgun (WGS) entry which is preliminary data.</text>
</comment>
<comment type="similarity">
    <text evidence="1">Belongs to the helicase family.</text>
</comment>
<dbReference type="EMBL" id="JACGCM010000620">
    <property type="protein sequence ID" value="KAF6170032.1"/>
    <property type="molecule type" value="Genomic_DNA"/>
</dbReference>
<comment type="cofactor">
    <cofactor evidence="1">
        <name>Mg(2+)</name>
        <dbReference type="ChEBI" id="CHEBI:18420"/>
    </cofactor>
</comment>
<dbReference type="PANTHER" id="PTHR47642">
    <property type="entry name" value="ATP-DEPENDENT DNA HELICASE"/>
    <property type="match status" value="1"/>
</dbReference>
<keyword evidence="4" id="KW-1185">Reference proteome</keyword>
<protein>
    <recommendedName>
        <fullName evidence="1">ATP-dependent DNA helicase</fullName>
        <ecNumber evidence="1">5.6.2.3</ecNumber>
    </recommendedName>
</protein>